<dbReference type="AlphaFoldDB" id="A0A4Y9YC93"/>
<gene>
    <name evidence="4" type="ORF">EVJ58_g5932</name>
</gene>
<accession>A0A4Y9YC93</accession>
<feature type="compositionally biased region" description="Basic and acidic residues" evidence="1">
    <location>
        <begin position="333"/>
        <end position="352"/>
    </location>
</feature>
<keyword evidence="2" id="KW-1133">Transmembrane helix</keyword>
<organism evidence="4 5">
    <name type="scientific">Rhodofomes roseus</name>
    <dbReference type="NCBI Taxonomy" id="34475"/>
    <lineage>
        <taxon>Eukaryota</taxon>
        <taxon>Fungi</taxon>
        <taxon>Dikarya</taxon>
        <taxon>Basidiomycota</taxon>
        <taxon>Agaricomycotina</taxon>
        <taxon>Agaricomycetes</taxon>
        <taxon>Polyporales</taxon>
        <taxon>Rhodofomes</taxon>
    </lineage>
</organism>
<proteinExistence type="predicted"/>
<feature type="transmembrane region" description="Helical" evidence="2">
    <location>
        <begin position="103"/>
        <end position="126"/>
    </location>
</feature>
<feature type="region of interest" description="Disordered" evidence="1">
    <location>
        <begin position="331"/>
        <end position="359"/>
    </location>
</feature>
<comment type="caution">
    <text evidence="4">The sequence shown here is derived from an EMBL/GenBank/DDBJ whole genome shotgun (WGS) entry which is preliminary data.</text>
</comment>
<evidence type="ECO:0000256" key="1">
    <source>
        <dbReference type="SAM" id="MobiDB-lite"/>
    </source>
</evidence>
<feature type="transmembrane region" description="Helical" evidence="2">
    <location>
        <begin position="203"/>
        <end position="223"/>
    </location>
</feature>
<evidence type="ECO:0000313" key="5">
    <source>
        <dbReference type="Proteomes" id="UP000298390"/>
    </source>
</evidence>
<keyword evidence="2" id="KW-0812">Transmembrane</keyword>
<feature type="transmembrane region" description="Helical" evidence="2">
    <location>
        <begin position="165"/>
        <end position="182"/>
    </location>
</feature>
<name>A0A4Y9YC93_9APHY</name>
<feature type="region of interest" description="Disordered" evidence="1">
    <location>
        <begin position="271"/>
        <end position="313"/>
    </location>
</feature>
<feature type="compositionally biased region" description="Basic and acidic residues" evidence="1">
    <location>
        <begin position="294"/>
        <end position="313"/>
    </location>
</feature>
<dbReference type="Proteomes" id="UP000298390">
    <property type="component" value="Unassembled WGS sequence"/>
</dbReference>
<dbReference type="STRING" id="34475.A0A4Y9YC93"/>
<evidence type="ECO:0000256" key="2">
    <source>
        <dbReference type="SAM" id="Phobius"/>
    </source>
</evidence>
<feature type="domain" description="DUF6533" evidence="3">
    <location>
        <begin position="20"/>
        <end position="64"/>
    </location>
</feature>
<reference evidence="4 5" key="1">
    <citation type="submission" date="2019-01" db="EMBL/GenBank/DDBJ databases">
        <title>Genome sequencing of the rare red list fungi Fomitopsis rosea.</title>
        <authorList>
            <person name="Buettner E."/>
            <person name="Kellner H."/>
        </authorList>
    </citation>
    <scope>NUCLEOTIDE SEQUENCE [LARGE SCALE GENOMIC DNA]</scope>
    <source>
        <strain evidence="4 5">DSM 105464</strain>
    </source>
</reference>
<feature type="transmembrane region" description="Helical" evidence="2">
    <location>
        <begin position="229"/>
        <end position="247"/>
    </location>
</feature>
<keyword evidence="2" id="KW-0472">Membrane</keyword>
<dbReference type="InterPro" id="IPR045340">
    <property type="entry name" value="DUF6533"/>
</dbReference>
<dbReference type="Pfam" id="PF20151">
    <property type="entry name" value="DUF6533"/>
    <property type="match status" value="1"/>
</dbReference>
<evidence type="ECO:0000259" key="3">
    <source>
        <dbReference type="Pfam" id="PF20151"/>
    </source>
</evidence>
<feature type="transmembrane region" description="Helical" evidence="2">
    <location>
        <begin position="138"/>
        <end position="159"/>
    </location>
</feature>
<feature type="transmembrane region" description="Helical" evidence="2">
    <location>
        <begin position="54"/>
        <end position="77"/>
    </location>
</feature>
<dbReference type="EMBL" id="SEKV01000315">
    <property type="protein sequence ID" value="TFY59207.1"/>
    <property type="molecule type" value="Genomic_DNA"/>
</dbReference>
<protein>
    <recommendedName>
        <fullName evidence="3">DUF6533 domain-containing protein</fullName>
    </recommendedName>
</protein>
<sequence length="408" mass="44637">MGFEEQEIITLLQSNFITNYCELATCMLIFFEHIVTLPDEIRFIWRRKLTMSSLIFLLNRYILFLYGLVNVVGVIPWTTNIGSDAFSGFVCASDAERKTCRCAAIIMLYTVFTLLLYAITPIFSTLRVYAIAGRKWHFALATFLTGMVAVASNLVMTIATRVCSIVSDLLVIVVTWWRTYALKREADRLHMRASLATLLLRDGTIYFVAILVLNIVHIIFVLYNGNVVYVTIFLIPIPALLTSRFLLNLRRANEASSIDVHLITSASTADPPSFTLSSAPPELRTLQFTPGGHGDGRGRKDRDDGDVDGHGRGAVDGVRVVRWWGVRVGGGDGGREERENVEPVDGVGRDESGGGGRGEGAVTAGVSDVCGDGDDCVCGCGWGPEQGGGGGGGDRADTCVRWSVYLYR</sequence>
<evidence type="ECO:0000313" key="4">
    <source>
        <dbReference type="EMBL" id="TFY59207.1"/>
    </source>
</evidence>